<dbReference type="GO" id="GO:0005686">
    <property type="term" value="C:U2 snRNP"/>
    <property type="evidence" value="ECO:0007669"/>
    <property type="project" value="UniProtKB-ARBA"/>
</dbReference>
<comment type="subcellular location">
    <subcellularLocation>
        <location evidence="1">Nucleus</location>
    </subcellularLocation>
</comment>
<dbReference type="HOGENOM" id="CLU_013259_1_0_1"/>
<keyword evidence="3" id="KW-0747">Spliceosome</keyword>
<evidence type="ECO:0000256" key="5">
    <source>
        <dbReference type="ARBA" id="ARBA00023187"/>
    </source>
</evidence>
<proteinExistence type="predicted"/>
<dbReference type="InParanoid" id="G7E5V3"/>
<feature type="coiled-coil region" evidence="7">
    <location>
        <begin position="442"/>
        <end position="469"/>
    </location>
</feature>
<dbReference type="InterPro" id="IPR000061">
    <property type="entry name" value="Surp"/>
</dbReference>
<dbReference type="InterPro" id="IPR045146">
    <property type="entry name" value="SF3A1"/>
</dbReference>
<dbReference type="GO" id="GO:0045292">
    <property type="term" value="P:mRNA cis splicing, via spliceosome"/>
    <property type="evidence" value="ECO:0007669"/>
    <property type="project" value="InterPro"/>
</dbReference>
<organism evidence="11 12">
    <name type="scientific">Mixia osmundae (strain CBS 9802 / IAM 14324 / JCM 22182 / KY 12970)</name>
    <dbReference type="NCBI Taxonomy" id="764103"/>
    <lineage>
        <taxon>Eukaryota</taxon>
        <taxon>Fungi</taxon>
        <taxon>Dikarya</taxon>
        <taxon>Basidiomycota</taxon>
        <taxon>Pucciniomycotina</taxon>
        <taxon>Mixiomycetes</taxon>
        <taxon>Mixiales</taxon>
        <taxon>Mixiaceae</taxon>
        <taxon>Mixia</taxon>
    </lineage>
</organism>
<reference evidence="11 12" key="2">
    <citation type="journal article" date="2012" name="Open Biol.">
        <title>Characteristics of nucleosomes and linker DNA regions on the genome of the basidiomycete Mixia osmundae revealed by mono- and dinucleosome mapping.</title>
        <authorList>
            <person name="Nishida H."/>
            <person name="Kondo S."/>
            <person name="Matsumoto T."/>
            <person name="Suzuki Y."/>
            <person name="Yoshikawa H."/>
            <person name="Taylor T.D."/>
            <person name="Sugiyama J."/>
        </authorList>
    </citation>
    <scope>NUCLEOTIDE SEQUENCE [LARGE SCALE GENOMIC DNA]</scope>
    <source>
        <strain evidence="12">CBS 9802 / IAM 14324 / JCM 22182 / KY 12970</strain>
    </source>
</reference>
<sequence>MVDSPVASASKPITSNGDASEIPTDIILPPPAIREIADKTAGFVAKQKDPSSFENKVRNREKADSRFSFLQPGDVYHAYYQYKIKEIKSGAAVTAGGLSTPSAGAAAAQVPEDPDELDRPKGDPPAPWEFKGEMPTINAVDLDILRLTALFTARSGRKFSNDLAAKERTNYQFDFLRPSHSLFGYFNRLVQQYEAVISPTSVALENLTRRSGRLASGLTEKEKRAEGRREVMKDVRKRVEWERWEQDKRKKKEDAQEKERKAFEEIEWQDFQVVSTVEFTDADDLIELPAPLKLADVENMSLAEKRMAALLMEGKEMPAEEEPEVQAIEQPMDEAASAERRKQVEIKIAHESGPMKIRKDYVPKSKSAKGNTTTCTICGQEVPVDEFQEHVRIELLDPAWKEKQAQTERNRTAANMLTEGADVSASLRKLAAKRGDIFTTTAAADKRKAEEAEERKKQKERERAVWDGHTNSSDAVTARFAAGASFDAQIDALHRAKGLAGSELQGQVGPGLSAPAPEPVQFTGVSMSAAPQPASNLPSFGPPINFASGMAPPGMAPPQPLPPISLAPGGYSYGQIRPAVDPAVGQPDAKRRKMPGQVYPEAEWLRLHPEPITVSVQLPTLPDKPEWHCDGSVLQLSDIPLTLLAGTLRDRIQEKIGMPTGRQKLSLGARILQANITLAALNLDSYDVLTLALKETKKR</sequence>
<keyword evidence="7" id="KW-0175">Coiled coil</keyword>
<dbReference type="InterPro" id="IPR022030">
    <property type="entry name" value="SF3A1_dom"/>
</dbReference>
<evidence type="ECO:0000256" key="6">
    <source>
        <dbReference type="ARBA" id="ARBA00023242"/>
    </source>
</evidence>
<feature type="domain" description="SURP motif" evidence="10">
    <location>
        <begin position="144"/>
        <end position="186"/>
    </location>
</feature>
<evidence type="ECO:0000259" key="9">
    <source>
        <dbReference type="PROSITE" id="PS50053"/>
    </source>
</evidence>
<evidence type="ECO:0000259" key="10">
    <source>
        <dbReference type="PROSITE" id="PS50128"/>
    </source>
</evidence>
<evidence type="ECO:0000313" key="11">
    <source>
        <dbReference type="EMBL" id="GAA98213.1"/>
    </source>
</evidence>
<keyword evidence="6" id="KW-0539">Nucleus</keyword>
<dbReference type="InterPro" id="IPR029071">
    <property type="entry name" value="Ubiquitin-like_domsf"/>
</dbReference>
<keyword evidence="12" id="KW-1185">Reference proteome</keyword>
<dbReference type="PANTHER" id="PTHR15316:SF1">
    <property type="entry name" value="SPLICING FACTOR 3A SUBUNIT 1"/>
    <property type="match status" value="1"/>
</dbReference>
<feature type="region of interest" description="Disordered" evidence="8">
    <location>
        <begin position="101"/>
        <end position="130"/>
    </location>
</feature>
<evidence type="ECO:0000256" key="2">
    <source>
        <dbReference type="ARBA" id="ARBA00022664"/>
    </source>
</evidence>
<evidence type="ECO:0000313" key="12">
    <source>
        <dbReference type="Proteomes" id="UP000009131"/>
    </source>
</evidence>
<dbReference type="GO" id="GO:0003723">
    <property type="term" value="F:RNA binding"/>
    <property type="evidence" value="ECO:0007669"/>
    <property type="project" value="InterPro"/>
</dbReference>
<name>G7E5V3_MIXOS</name>
<dbReference type="FunFam" id="1.10.10.790:FF:000002">
    <property type="entry name" value="Splicing factor 3A subunit 1"/>
    <property type="match status" value="1"/>
</dbReference>
<dbReference type="SMART" id="SM00648">
    <property type="entry name" value="SWAP"/>
    <property type="match status" value="2"/>
</dbReference>
<accession>G7E5V3</accession>
<dbReference type="Gene3D" id="1.10.10.790">
    <property type="entry name" value="Surp module"/>
    <property type="match status" value="2"/>
</dbReference>
<dbReference type="Pfam" id="PF12230">
    <property type="entry name" value="PRP21_like_P"/>
    <property type="match status" value="1"/>
</dbReference>
<dbReference type="InterPro" id="IPR000626">
    <property type="entry name" value="Ubiquitin-like_dom"/>
</dbReference>
<keyword evidence="4" id="KW-0677">Repeat</keyword>
<dbReference type="OMA" id="HAYYRHR"/>
<keyword evidence="5" id="KW-0508">mRNA splicing</keyword>
<evidence type="ECO:0000256" key="4">
    <source>
        <dbReference type="ARBA" id="ARBA00022737"/>
    </source>
</evidence>
<reference evidence="11 12" key="1">
    <citation type="journal article" date="2011" name="J. Gen. Appl. Microbiol.">
        <title>Draft genome sequencing of the enigmatic basidiomycete Mixia osmundae.</title>
        <authorList>
            <person name="Nishida H."/>
            <person name="Nagatsuka Y."/>
            <person name="Sugiyama J."/>
        </authorList>
    </citation>
    <scope>NUCLEOTIDE SEQUENCE [LARGE SCALE GENOMIC DNA]</scope>
    <source>
        <strain evidence="12">CBS 9802 / IAM 14324 / JCM 22182 / KY 12970</strain>
    </source>
</reference>
<dbReference type="eggNOG" id="KOG0007">
    <property type="taxonomic scope" value="Eukaryota"/>
</dbReference>
<comment type="caution">
    <text evidence="11">The sequence shown here is derived from an EMBL/GenBank/DDBJ whole genome shotgun (WGS) entry which is preliminary data.</text>
</comment>
<dbReference type="FunCoup" id="G7E5V3">
    <property type="interactions" value="692"/>
</dbReference>
<dbReference type="FunFam" id="1.10.10.790:FF:000001">
    <property type="entry name" value="Splicing factor 3a, subunit 1"/>
    <property type="match status" value="1"/>
</dbReference>
<evidence type="ECO:0000256" key="7">
    <source>
        <dbReference type="SAM" id="Coils"/>
    </source>
</evidence>
<dbReference type="OrthoDB" id="447637at2759"/>
<dbReference type="InterPro" id="IPR035563">
    <property type="entry name" value="SF3As1_ubi"/>
</dbReference>
<feature type="domain" description="SURP motif" evidence="10">
    <location>
        <begin position="36"/>
        <end position="80"/>
    </location>
</feature>
<dbReference type="EMBL" id="BABT02000150">
    <property type="protein sequence ID" value="GAA98213.1"/>
    <property type="molecule type" value="Genomic_DNA"/>
</dbReference>
<dbReference type="GO" id="GO:0000381">
    <property type="term" value="P:regulation of alternative mRNA splicing, via spliceosome"/>
    <property type="evidence" value="ECO:0007669"/>
    <property type="project" value="TreeGrafter"/>
</dbReference>
<dbReference type="GO" id="GO:0071013">
    <property type="term" value="C:catalytic step 2 spliceosome"/>
    <property type="evidence" value="ECO:0007669"/>
    <property type="project" value="TreeGrafter"/>
</dbReference>
<dbReference type="RefSeq" id="XP_014569264.1">
    <property type="nucleotide sequence ID" value="XM_014713778.1"/>
</dbReference>
<dbReference type="PROSITE" id="PS50128">
    <property type="entry name" value="SURP"/>
    <property type="match status" value="2"/>
</dbReference>
<feature type="region of interest" description="Disordered" evidence="8">
    <location>
        <begin position="1"/>
        <end position="28"/>
    </location>
</feature>
<gene>
    <name evidence="11" type="primary">Mo04896</name>
    <name evidence="11" type="ORF">E5Q_04896</name>
</gene>
<dbReference type="Gene3D" id="3.10.20.90">
    <property type="entry name" value="Phosphatidylinositol 3-kinase Catalytic Subunit, Chain A, domain 1"/>
    <property type="match status" value="1"/>
</dbReference>
<evidence type="ECO:0000256" key="3">
    <source>
        <dbReference type="ARBA" id="ARBA00022728"/>
    </source>
</evidence>
<dbReference type="Pfam" id="PF01805">
    <property type="entry name" value="Surp"/>
    <property type="match status" value="2"/>
</dbReference>
<dbReference type="STRING" id="764103.G7E5V3"/>
<evidence type="ECO:0000256" key="8">
    <source>
        <dbReference type="SAM" id="MobiDB-lite"/>
    </source>
</evidence>
<dbReference type="SUPFAM" id="SSF54236">
    <property type="entry name" value="Ubiquitin-like"/>
    <property type="match status" value="1"/>
</dbReference>
<evidence type="ECO:0008006" key="13">
    <source>
        <dbReference type="Google" id="ProtNLM"/>
    </source>
</evidence>
<dbReference type="CDD" id="cd01800">
    <property type="entry name" value="Ubl_SF3a120"/>
    <property type="match status" value="1"/>
</dbReference>
<dbReference type="PANTHER" id="PTHR15316">
    <property type="entry name" value="SPLICEOSOME ASSOCIATED PROTEIN 114/SWAP SPLICING FACTOR-RELATED"/>
    <property type="match status" value="1"/>
</dbReference>
<dbReference type="PROSITE" id="PS50053">
    <property type="entry name" value="UBIQUITIN_2"/>
    <property type="match status" value="1"/>
</dbReference>
<protein>
    <recommendedName>
        <fullName evidence="13">SURP motif domain-containing protein</fullName>
    </recommendedName>
</protein>
<dbReference type="GO" id="GO:0071004">
    <property type="term" value="C:U2-type prespliceosome"/>
    <property type="evidence" value="ECO:0007669"/>
    <property type="project" value="TreeGrafter"/>
</dbReference>
<keyword evidence="2" id="KW-0507">mRNA processing</keyword>
<feature type="domain" description="Ubiquitin-like" evidence="9">
    <location>
        <begin position="648"/>
        <end position="698"/>
    </location>
</feature>
<dbReference type="SUPFAM" id="SSF109905">
    <property type="entry name" value="Surp module (SWAP domain)"/>
    <property type="match status" value="2"/>
</dbReference>
<evidence type="ECO:0000256" key="1">
    <source>
        <dbReference type="ARBA" id="ARBA00004123"/>
    </source>
</evidence>
<dbReference type="Proteomes" id="UP000009131">
    <property type="component" value="Unassembled WGS sequence"/>
</dbReference>
<dbReference type="InterPro" id="IPR035967">
    <property type="entry name" value="SWAP/Surp_sf"/>
</dbReference>
<dbReference type="AlphaFoldDB" id="G7E5V3"/>